<name>A0ABQ0Z943_9HYPH</name>
<evidence type="ECO:0000313" key="3">
    <source>
        <dbReference type="Proteomes" id="UP000390335"/>
    </source>
</evidence>
<gene>
    <name evidence="2" type="ORF">RsS93_46330</name>
</gene>
<dbReference type="Pfam" id="PF03466">
    <property type="entry name" value="LysR_substrate"/>
    <property type="match status" value="1"/>
</dbReference>
<reference evidence="2 3" key="1">
    <citation type="journal article" date="2020" name="Genome Biol. Evol.">
        <title>Rhizobium dioscoreae sp. nov., a plant growth-promoting bacterium isolated from yam (Dioscorea species).</title>
        <authorList>
            <person name="Ouyabe M."/>
            <person name="Tanaka N."/>
            <person name="Shiwa Y."/>
            <person name="Fujita N."/>
            <person name="Kikuno H."/>
            <person name="Babil P."/>
            <person name="Shiwachi H."/>
        </authorList>
    </citation>
    <scope>NUCLEOTIDE SEQUENCE [LARGE SCALE GENOMIC DNA]</scope>
    <source>
        <strain evidence="2 3">S-93</strain>
    </source>
</reference>
<dbReference type="Gene3D" id="3.40.190.10">
    <property type="entry name" value="Periplasmic binding protein-like II"/>
    <property type="match status" value="1"/>
</dbReference>
<proteinExistence type="predicted"/>
<accession>A0ABQ0Z943</accession>
<evidence type="ECO:0000259" key="1">
    <source>
        <dbReference type="Pfam" id="PF03466"/>
    </source>
</evidence>
<keyword evidence="3" id="KW-1185">Reference proteome</keyword>
<organism evidence="2 3">
    <name type="scientific">Rhizobium dioscoreae</name>
    <dbReference type="NCBI Taxonomy" id="2653122"/>
    <lineage>
        <taxon>Bacteria</taxon>
        <taxon>Pseudomonadati</taxon>
        <taxon>Pseudomonadota</taxon>
        <taxon>Alphaproteobacteria</taxon>
        <taxon>Hyphomicrobiales</taxon>
        <taxon>Rhizobiaceae</taxon>
        <taxon>Rhizobium/Agrobacterium group</taxon>
        <taxon>Rhizobium</taxon>
    </lineage>
</organism>
<dbReference type="InterPro" id="IPR005119">
    <property type="entry name" value="LysR_subst-bd"/>
</dbReference>
<dbReference type="Proteomes" id="UP000390335">
    <property type="component" value="Unassembled WGS sequence"/>
</dbReference>
<comment type="caution">
    <text evidence="2">The sequence shown here is derived from an EMBL/GenBank/DDBJ whole genome shotgun (WGS) entry which is preliminary data.</text>
</comment>
<dbReference type="SUPFAM" id="SSF53850">
    <property type="entry name" value="Periplasmic binding protein-like II"/>
    <property type="match status" value="1"/>
</dbReference>
<protein>
    <recommendedName>
        <fullName evidence="1">LysR substrate-binding domain-containing protein</fullName>
    </recommendedName>
</protein>
<feature type="domain" description="LysR substrate-binding" evidence="1">
    <location>
        <begin position="2"/>
        <end position="80"/>
    </location>
</feature>
<evidence type="ECO:0000313" key="2">
    <source>
        <dbReference type="EMBL" id="GES52019.1"/>
    </source>
</evidence>
<dbReference type="EMBL" id="BLAJ01000006">
    <property type="protein sequence ID" value="GES52019.1"/>
    <property type="molecule type" value="Genomic_DNA"/>
</dbReference>
<sequence length="99" mass="10785">MRYLQQQRIRPNDRIELDALDAIAVLVDRGIGVSLVPDRVLPWPGGLSIVRHRLPDPAPERVLGLLWSQAPAHARLIQAVEREAILTLGGAEATNSAGP</sequence>